<feature type="compositionally biased region" description="Basic and acidic residues" evidence="1">
    <location>
        <begin position="135"/>
        <end position="146"/>
    </location>
</feature>
<feature type="region of interest" description="Disordered" evidence="1">
    <location>
        <begin position="60"/>
        <end position="146"/>
    </location>
</feature>
<feature type="compositionally biased region" description="Basic residues" evidence="1">
    <location>
        <begin position="98"/>
        <end position="108"/>
    </location>
</feature>
<reference evidence="2 3" key="1">
    <citation type="submission" date="2023-11" db="EMBL/GenBank/DDBJ databases">
        <title>Draft genome sequence and annotation of the polyextremotolerant black yeast-like fungus Aureobasidium pullulans NRRL 62042.</title>
        <authorList>
            <person name="Dielentheis-Frenken M.R.E."/>
            <person name="Wibberg D."/>
            <person name="Blank L.M."/>
            <person name="Tiso T."/>
        </authorList>
    </citation>
    <scope>NUCLEOTIDE SEQUENCE [LARGE SCALE GENOMIC DNA]</scope>
    <source>
        <strain evidence="2 3">NRRL 62042</strain>
    </source>
</reference>
<evidence type="ECO:0008006" key="4">
    <source>
        <dbReference type="Google" id="ProtNLM"/>
    </source>
</evidence>
<evidence type="ECO:0000313" key="2">
    <source>
        <dbReference type="EMBL" id="KAK6008729.1"/>
    </source>
</evidence>
<gene>
    <name evidence="2" type="ORF">QM012_000632</name>
</gene>
<proteinExistence type="predicted"/>
<comment type="caution">
    <text evidence="2">The sequence shown here is derived from an EMBL/GenBank/DDBJ whole genome shotgun (WGS) entry which is preliminary data.</text>
</comment>
<sequence>MPGITWDAEADRKILLRVLKDPNASANINWDALAAELTTDTATCTVAALKKHISRIRVAARDDNGSEGSDSPAPKTPAPKKAKAKVNSTTDSSAGPKTKGKGKAASKRKASDDSEDDDEGTPLTKRVQKAAPDQVKIKAEGSDSEA</sequence>
<evidence type="ECO:0000313" key="3">
    <source>
        <dbReference type="Proteomes" id="UP001341245"/>
    </source>
</evidence>
<name>A0ABR0TW85_AURPU</name>
<dbReference type="Proteomes" id="UP001341245">
    <property type="component" value="Unassembled WGS sequence"/>
</dbReference>
<organism evidence="2 3">
    <name type="scientific">Aureobasidium pullulans</name>
    <name type="common">Black yeast</name>
    <name type="synonym">Pullularia pullulans</name>
    <dbReference type="NCBI Taxonomy" id="5580"/>
    <lineage>
        <taxon>Eukaryota</taxon>
        <taxon>Fungi</taxon>
        <taxon>Dikarya</taxon>
        <taxon>Ascomycota</taxon>
        <taxon>Pezizomycotina</taxon>
        <taxon>Dothideomycetes</taxon>
        <taxon>Dothideomycetidae</taxon>
        <taxon>Dothideales</taxon>
        <taxon>Saccotheciaceae</taxon>
        <taxon>Aureobasidium</taxon>
    </lineage>
</organism>
<evidence type="ECO:0000256" key="1">
    <source>
        <dbReference type="SAM" id="MobiDB-lite"/>
    </source>
</evidence>
<dbReference type="EMBL" id="JASGXD010000001">
    <property type="protein sequence ID" value="KAK6008729.1"/>
    <property type="molecule type" value="Genomic_DNA"/>
</dbReference>
<protein>
    <recommendedName>
        <fullName evidence="4">Myb-like domain-containing protein</fullName>
    </recommendedName>
</protein>
<keyword evidence="3" id="KW-1185">Reference proteome</keyword>
<accession>A0ABR0TW85</accession>